<keyword evidence="2" id="KW-1185">Reference proteome</keyword>
<name>A0A5C1K7H8_9CAUD</name>
<dbReference type="EMBL" id="MN103543">
    <property type="protein sequence ID" value="QEM41832.1"/>
    <property type="molecule type" value="Genomic_DNA"/>
</dbReference>
<dbReference type="InterPro" id="IPR024413">
    <property type="entry name" value="Phage_phiKZ_Orf92_int-head"/>
</dbReference>
<protein>
    <recommendedName>
        <fullName evidence="3">Virion structural protein</fullName>
    </recommendedName>
</protein>
<reference evidence="1 2" key="1">
    <citation type="submission" date="2019-06" db="EMBL/GenBank/DDBJ databases">
        <title>A distant relative of Phikzvirus genus phages from a therapeutic phage collection.</title>
        <authorList>
            <person name="Hejnowicz M.S."/>
            <person name="Dabrowski K."/>
            <person name="Gawor J."/>
            <person name="Weber-Dabrowska B."/>
            <person name="Gromadka R."/>
            <person name="Lobocka M.B."/>
        </authorList>
    </citation>
    <scope>NUCLEOTIDE SEQUENCE [LARGE SCALE GENOMIC DNA]</scope>
</reference>
<dbReference type="RefSeq" id="YP_010660843.1">
    <property type="nucleotide sequence ID" value="NC_070882.1"/>
</dbReference>
<dbReference type="Pfam" id="PF12699">
    <property type="entry name" value="phiKZ_IP"/>
    <property type="match status" value="1"/>
</dbReference>
<organism evidence="1 2">
    <name type="scientific">Pseudomonas phage vB_PaeM_PS119XW</name>
    <dbReference type="NCBI Taxonomy" id="2601632"/>
    <lineage>
        <taxon>Viruses</taxon>
        <taxon>Duplodnaviria</taxon>
        <taxon>Heunggongvirae</taxon>
        <taxon>Uroviricota</taxon>
        <taxon>Caudoviricetes</taxon>
        <taxon>Chimalliviridae</taxon>
        <taxon>Pawinskivirus</taxon>
        <taxon>Pawinskivirus PS119XW</taxon>
    </lineage>
</organism>
<sequence length="373" mass="42451">METENIPLDVESNPPEEIVVFDDSPAALSALLEKDEVTANRILDLIGGFENYPMFERESHLLDLGCEDFKGTVVGILDKVIAFLNRIMEDMFDGSLALSLAFDNILLRVEELNTLTRTTARRSKEPTFDVTTRIQNLCVRYKAINEVQGLIANLKNLEQIGKQFFDYNNEELIRAAFHIPQRITTAEELNKLVETIMLSNPVKMVSSNPLYSHRGYRHESLHLMGNYQVVVLDKSPEATGIDRMLGISVKLDNSERDPLPLPDLIKFQHFSGPVQITVLRQVEKMAEMFNRASGMSIRHRRKERIRSMLNIVKGIRNQIVNDQVEGADEAILRQFVEVLERYIDWLANPYLGILALAGRNLNAVLNVCRSNIK</sequence>
<evidence type="ECO:0008006" key="3">
    <source>
        <dbReference type="Google" id="ProtNLM"/>
    </source>
</evidence>
<evidence type="ECO:0000313" key="2">
    <source>
        <dbReference type="Proteomes" id="UP000322144"/>
    </source>
</evidence>
<proteinExistence type="predicted"/>
<dbReference type="KEGG" id="vg:77936853"/>
<evidence type="ECO:0000313" key="1">
    <source>
        <dbReference type="EMBL" id="QEM41832.1"/>
    </source>
</evidence>
<dbReference type="GeneID" id="77936853"/>
<accession>A0A5C1K7H8</accession>
<dbReference type="Proteomes" id="UP000322144">
    <property type="component" value="Segment"/>
</dbReference>